<evidence type="ECO:0000256" key="12">
    <source>
        <dbReference type="PROSITE-ProRule" id="PRU10141"/>
    </source>
</evidence>
<organism evidence="15 16">
    <name type="scientific">Debaryomyces fabryi</name>
    <dbReference type="NCBI Taxonomy" id="58627"/>
    <lineage>
        <taxon>Eukaryota</taxon>
        <taxon>Fungi</taxon>
        <taxon>Dikarya</taxon>
        <taxon>Ascomycota</taxon>
        <taxon>Saccharomycotina</taxon>
        <taxon>Pichiomycetes</taxon>
        <taxon>Debaryomycetaceae</taxon>
        <taxon>Debaryomyces</taxon>
    </lineage>
</organism>
<evidence type="ECO:0000256" key="4">
    <source>
        <dbReference type="ARBA" id="ARBA00012425"/>
    </source>
</evidence>
<keyword evidence="10" id="KW-0539">Nucleus</keyword>
<evidence type="ECO:0000256" key="8">
    <source>
        <dbReference type="ARBA" id="ARBA00022777"/>
    </source>
</evidence>
<dbReference type="InterPro" id="IPR017441">
    <property type="entry name" value="Protein_kinase_ATP_BS"/>
</dbReference>
<evidence type="ECO:0000256" key="5">
    <source>
        <dbReference type="ARBA" id="ARBA00022527"/>
    </source>
</evidence>
<keyword evidence="16" id="KW-1185">Reference proteome</keyword>
<evidence type="ECO:0000256" key="2">
    <source>
        <dbReference type="ARBA" id="ARBA00006485"/>
    </source>
</evidence>
<proteinExistence type="inferred from homology"/>
<dbReference type="Gene3D" id="1.10.510.10">
    <property type="entry name" value="Transferase(Phosphotransferase) domain 1"/>
    <property type="match status" value="1"/>
</dbReference>
<reference evidence="15 16" key="1">
    <citation type="submission" date="2015-11" db="EMBL/GenBank/DDBJ databases">
        <title>The genome of Debaryomyces fabryi.</title>
        <authorList>
            <person name="Tafer H."/>
            <person name="Lopandic K."/>
        </authorList>
    </citation>
    <scope>NUCLEOTIDE SEQUENCE [LARGE SCALE GENOMIC DNA]</scope>
    <source>
        <strain evidence="15 16">CBS 789</strain>
    </source>
</reference>
<feature type="region of interest" description="Disordered" evidence="13">
    <location>
        <begin position="380"/>
        <end position="549"/>
    </location>
</feature>
<feature type="compositionally biased region" description="Polar residues" evidence="13">
    <location>
        <begin position="386"/>
        <end position="396"/>
    </location>
</feature>
<dbReference type="OrthoDB" id="28397at2759"/>
<dbReference type="InterPro" id="IPR011009">
    <property type="entry name" value="Kinase-like_dom_sf"/>
</dbReference>
<dbReference type="GO" id="GO:0005634">
    <property type="term" value="C:nucleus"/>
    <property type="evidence" value="ECO:0007669"/>
    <property type="project" value="UniProtKB-SubCell"/>
</dbReference>
<dbReference type="InterPro" id="IPR008271">
    <property type="entry name" value="Ser/Thr_kinase_AS"/>
</dbReference>
<evidence type="ECO:0000313" key="16">
    <source>
        <dbReference type="Proteomes" id="UP000054251"/>
    </source>
</evidence>
<comment type="subcellular location">
    <subcellularLocation>
        <location evidence="1">Nucleus</location>
    </subcellularLocation>
</comment>
<dbReference type="PANTHER" id="PTHR24056">
    <property type="entry name" value="CELL DIVISION PROTEIN KINASE"/>
    <property type="match status" value="1"/>
</dbReference>
<dbReference type="Pfam" id="PF00069">
    <property type="entry name" value="Pkinase"/>
    <property type="match status" value="1"/>
</dbReference>
<dbReference type="RefSeq" id="XP_015464710.1">
    <property type="nucleotide sequence ID" value="XM_015614462.1"/>
</dbReference>
<evidence type="ECO:0000256" key="10">
    <source>
        <dbReference type="ARBA" id="ARBA00023242"/>
    </source>
</evidence>
<keyword evidence="6" id="KW-0808">Transferase</keyword>
<evidence type="ECO:0000256" key="6">
    <source>
        <dbReference type="ARBA" id="ARBA00022679"/>
    </source>
</evidence>
<evidence type="ECO:0000256" key="13">
    <source>
        <dbReference type="SAM" id="MobiDB-lite"/>
    </source>
</evidence>
<dbReference type="GeneID" id="26842642"/>
<dbReference type="PROSITE" id="PS00107">
    <property type="entry name" value="PROTEIN_KINASE_ATP"/>
    <property type="match status" value="1"/>
</dbReference>
<keyword evidence="5" id="KW-0723">Serine/threonine-protein kinase</keyword>
<dbReference type="SUPFAM" id="SSF56112">
    <property type="entry name" value="Protein kinase-like (PK-like)"/>
    <property type="match status" value="1"/>
</dbReference>
<feature type="binding site" evidence="12">
    <location>
        <position position="72"/>
    </location>
    <ligand>
        <name>ATP</name>
        <dbReference type="ChEBI" id="CHEBI:30616"/>
    </ligand>
</feature>
<accession>A0A0V1PR05</accession>
<dbReference type="Gene3D" id="3.30.200.20">
    <property type="entry name" value="Phosphorylase Kinase, domain 1"/>
    <property type="match status" value="1"/>
</dbReference>
<evidence type="ECO:0000313" key="15">
    <source>
        <dbReference type="EMBL" id="KRZ98607.1"/>
    </source>
</evidence>
<feature type="domain" description="Protein kinase" evidence="14">
    <location>
        <begin position="43"/>
        <end position="350"/>
    </location>
</feature>
<dbReference type="PROSITE" id="PS50011">
    <property type="entry name" value="PROTEIN_KINASE_DOM"/>
    <property type="match status" value="1"/>
</dbReference>
<comment type="similarity">
    <text evidence="2">Belongs to the protein kinase superfamily. CMGC Ser/Thr protein kinase family. CDC2/CDKX subfamily.</text>
</comment>
<dbReference type="AlphaFoldDB" id="A0A0V1PR05"/>
<dbReference type="InterPro" id="IPR050108">
    <property type="entry name" value="CDK"/>
</dbReference>
<dbReference type="SMART" id="SM00220">
    <property type="entry name" value="S_TKc"/>
    <property type="match status" value="1"/>
</dbReference>
<dbReference type="GO" id="GO:0030447">
    <property type="term" value="P:filamentous growth"/>
    <property type="evidence" value="ECO:0007669"/>
    <property type="project" value="UniProtKB-ARBA"/>
</dbReference>
<feature type="compositionally biased region" description="Low complexity" evidence="13">
    <location>
        <begin position="404"/>
        <end position="415"/>
    </location>
</feature>
<evidence type="ECO:0000256" key="11">
    <source>
        <dbReference type="ARBA" id="ARBA00041018"/>
    </source>
</evidence>
<evidence type="ECO:0000256" key="1">
    <source>
        <dbReference type="ARBA" id="ARBA00004123"/>
    </source>
</evidence>
<keyword evidence="9 12" id="KW-0067">ATP-binding</keyword>
<sequence length="608" mass="69784">MVGSMDHPELSEPVIPNDEYAKSCSNKLQPMNRFRDMSKLRNYEIIRKLGQGTFGVVQKARNIKTKELVALKQLINHSAKEGFPITAMREITILKKLNHKNILKIIDMIYEEPKVSNPQDILHQRGCFYTVSPYMCSDLVGLLENPNINLEISHIKCFMIQLLHGIQYIHEQMFLHRDIKAANILIDRSGILKIADFGLARVYHGSPPKLLSGPGGGERAYTGLVVTRWYRPPELLLGERRYTTAVDMWGIGCVFGELFTRKPILVGKTDAHQAQLIFDLIGPPNSNNWPQAISLPNKHDLNIGLTCQRSLESKFAPLISPDGIDLLSGLLTLDPYKRFNALDALNHNYFKTEPLPIQPQELPKFEECHEIDKERFKLLREKKNNTNEANKLSKTQFPKGPGEYNNSNNYPRNRNGTFPSALPKQPKFYNQHQQESHAPHQMHTDTYIPKSSKERPDRNVPLKEPITSYQSLRDRSPRREGHISRRPPTKNPNNISSSSTSNAENTVSNVVSQKSHTNAKASAGIFMTNPRKQRPKPNTQPHLRNVSDQFKKRKLILDEQNESDLTDFDEDVKDNRQLDSFLDWDTFTRSPENRKLQHEKKQFETKHK</sequence>
<evidence type="ECO:0000256" key="7">
    <source>
        <dbReference type="ARBA" id="ARBA00022741"/>
    </source>
</evidence>
<dbReference type="FunFam" id="1.10.510.10:FF:000562">
    <property type="entry name" value="Serine/threonine-protein kinase bur1"/>
    <property type="match status" value="1"/>
</dbReference>
<dbReference type="PROSITE" id="PS00108">
    <property type="entry name" value="PROTEIN_KINASE_ST"/>
    <property type="match status" value="1"/>
</dbReference>
<dbReference type="EC" id="2.7.11.23" evidence="3"/>
<evidence type="ECO:0000256" key="3">
    <source>
        <dbReference type="ARBA" id="ARBA00012409"/>
    </source>
</evidence>
<dbReference type="GO" id="GO:0004693">
    <property type="term" value="F:cyclin-dependent protein serine/threonine kinase activity"/>
    <property type="evidence" value="ECO:0007669"/>
    <property type="project" value="UniProtKB-EC"/>
</dbReference>
<dbReference type="EC" id="2.7.11.22" evidence="4"/>
<name>A0A0V1PR05_9ASCO</name>
<feature type="compositionally biased region" description="Basic and acidic residues" evidence="13">
    <location>
        <begin position="472"/>
        <end position="483"/>
    </location>
</feature>
<dbReference type="InterPro" id="IPR000719">
    <property type="entry name" value="Prot_kinase_dom"/>
</dbReference>
<feature type="compositionally biased region" description="Polar residues" evidence="13">
    <location>
        <begin position="536"/>
        <end position="548"/>
    </location>
</feature>
<gene>
    <name evidence="15" type="ORF">AC631_05633</name>
</gene>
<protein>
    <recommendedName>
        <fullName evidence="11">Serine/threonine-protein kinase BUR1</fullName>
        <ecNumber evidence="4">2.7.11.22</ecNumber>
        <ecNumber evidence="3">2.7.11.23</ecNumber>
    </recommendedName>
</protein>
<keyword evidence="7 12" id="KW-0547">Nucleotide-binding</keyword>
<evidence type="ECO:0000256" key="9">
    <source>
        <dbReference type="ARBA" id="ARBA00022840"/>
    </source>
</evidence>
<dbReference type="PANTHER" id="PTHR24056:SF233">
    <property type="entry name" value="CYCLIN-DEPENDENT KINASE 9"/>
    <property type="match status" value="1"/>
</dbReference>
<dbReference type="GO" id="GO:0008353">
    <property type="term" value="F:RNA polymerase II CTD heptapeptide repeat kinase activity"/>
    <property type="evidence" value="ECO:0007669"/>
    <property type="project" value="UniProtKB-EC"/>
</dbReference>
<dbReference type="CDD" id="cd07866">
    <property type="entry name" value="STKc_BUR1"/>
    <property type="match status" value="1"/>
</dbReference>
<keyword evidence="8 15" id="KW-0418">Kinase</keyword>
<feature type="compositionally biased region" description="Basic and acidic residues" evidence="13">
    <location>
        <begin position="451"/>
        <end position="461"/>
    </location>
</feature>
<dbReference type="EMBL" id="LMYN01000243">
    <property type="protein sequence ID" value="KRZ98607.1"/>
    <property type="molecule type" value="Genomic_DNA"/>
</dbReference>
<comment type="caution">
    <text evidence="15">The sequence shown here is derived from an EMBL/GenBank/DDBJ whole genome shotgun (WGS) entry which is preliminary data.</text>
</comment>
<dbReference type="Proteomes" id="UP000054251">
    <property type="component" value="Unassembled WGS sequence"/>
</dbReference>
<feature type="compositionally biased region" description="Low complexity" evidence="13">
    <location>
        <begin position="491"/>
        <end position="512"/>
    </location>
</feature>
<dbReference type="GO" id="GO:0005524">
    <property type="term" value="F:ATP binding"/>
    <property type="evidence" value="ECO:0007669"/>
    <property type="project" value="UniProtKB-UniRule"/>
</dbReference>
<evidence type="ECO:0000259" key="14">
    <source>
        <dbReference type="PROSITE" id="PS50011"/>
    </source>
</evidence>